<dbReference type="VEuPathDB" id="TriTrypDB:LdCL_250028200"/>
<evidence type="ECO:0000313" key="7">
    <source>
        <dbReference type="Proteomes" id="UP000318821"/>
    </source>
</evidence>
<dbReference type="InterPro" id="IPR038898">
    <property type="entry name" value="BROX"/>
</dbReference>
<evidence type="ECO:0000313" key="3">
    <source>
        <dbReference type="EMBL" id="AYU79561.1"/>
    </source>
</evidence>
<dbReference type="Proteomes" id="UP000601710">
    <property type="component" value="Chromosome 25"/>
</dbReference>
<dbReference type="VEuPathDB" id="TriTrypDB:LdBPK_252240.1"/>
<dbReference type="EMBL" id="RHLD01000022">
    <property type="protein sequence ID" value="TPP48824.1"/>
    <property type="molecule type" value="Genomic_DNA"/>
</dbReference>
<gene>
    <name evidence="5" type="ORF">CGC20_26215</name>
    <name evidence="3" type="ORF">LdCL_250028200</name>
    <name evidence="4" type="ORF">LDHU3_25.2710</name>
</gene>
<accession>A0A3Q8ICM9</accession>
<reference evidence="5" key="3">
    <citation type="submission" date="2019-02" db="EMBL/GenBank/DDBJ databases">
        <title>FDA dAtabase for Regulatory Grade micrObial Sequences (FDA-ARGOS): Supporting development and validation of Infectious Disease Dx tests.</title>
        <authorList>
            <person name="Duncan R."/>
            <person name="Fisher C."/>
            <person name="Tallon L.J."/>
            <person name="Sadzewicz L."/>
            <person name="Sengamalay N."/>
            <person name="Ott S."/>
            <person name="Godinez A."/>
            <person name="Nagaraj S."/>
            <person name="Nadendla S."/>
            <person name="Sichtig H."/>
        </authorList>
    </citation>
    <scope>NUCLEOTIDE SEQUENCE</scope>
    <source>
        <strain evidence="5">FDAARGOS_360</strain>
    </source>
</reference>
<dbReference type="OrthoDB" id="2141925at2759"/>
<evidence type="ECO:0000259" key="2">
    <source>
        <dbReference type="PROSITE" id="PS51180"/>
    </source>
</evidence>
<dbReference type="PANTHER" id="PTHR23032">
    <property type="entry name" value="BRO1 DOMAIN-CONTAINING PROTEIN BROX"/>
    <property type="match status" value="1"/>
</dbReference>
<dbReference type="Gene3D" id="1.25.40.280">
    <property type="entry name" value="alix/aip1 like domains"/>
    <property type="match status" value="1"/>
</dbReference>
<dbReference type="Proteomes" id="UP000318821">
    <property type="component" value="Unassembled WGS sequence"/>
</dbReference>
<protein>
    <submittedName>
        <fullName evidence="3">BRO1-like domain containing protein, putative</fullName>
    </submittedName>
    <submittedName>
        <fullName evidence="5">BRO1-like domain family protein</fullName>
    </submittedName>
    <submittedName>
        <fullName evidence="4">BRO1-like_domain_containing_protein_putative/Pfam:PF03097</fullName>
    </submittedName>
</protein>
<comment type="similarity">
    <text evidence="1">Belongs to the BROX family.</text>
</comment>
<organism evidence="3 6">
    <name type="scientific">Leishmania donovani</name>
    <dbReference type="NCBI Taxonomy" id="5661"/>
    <lineage>
        <taxon>Eukaryota</taxon>
        <taxon>Discoba</taxon>
        <taxon>Euglenozoa</taxon>
        <taxon>Kinetoplastea</taxon>
        <taxon>Metakinetoplastina</taxon>
        <taxon>Trypanosomatida</taxon>
        <taxon>Trypanosomatidae</taxon>
        <taxon>Leishmaniinae</taxon>
        <taxon>Leishmania</taxon>
    </lineage>
</organism>
<dbReference type="EMBL" id="LR812645">
    <property type="protein sequence ID" value="CAC5430801.1"/>
    <property type="molecule type" value="Genomic_DNA"/>
</dbReference>
<sequence>MFNNDALKYALPIIPVRQTEKPGVNSQVEVDLSSAEKKDIDKKRDACIDFFEDFRKHLSRKGNSVDDKLSTSAGCEKYVKDLVDLVDAYTVSLANAVSKTPRFASLQYYHWSSSLTDKQEMAFDDYRYELLGVYYNVGAILMNIAQYLLCVRVTVGTLSFLEKDAYRALIKASAYFHFCADIVDNMKKHEIGVAQVSVPLDVDKDMAVFLESLALAQAQEIGVSKAFNADPKESTETTARLSHQLFLMYETVCTNARTINTRNETFVEISTLAVVKRDIFHALAFQHAASHLFNNNPGAGITLLSQGVEHARIVEDYFTKSQNGKLKLPFNGTRFVGLCSTTVRNNTERLNKINSLVYRAKPDATKASLPPPQPLAMRPDISLPFRLEASPSACTVALLSRNAQ</sequence>
<dbReference type="AlphaFoldDB" id="A0A3Q8ICM9"/>
<dbReference type="PROSITE" id="PS51180">
    <property type="entry name" value="BRO1"/>
    <property type="match status" value="1"/>
</dbReference>
<dbReference type="VEuPathDB" id="TriTrypDB:LDHU3_25.2710"/>
<reference evidence="4" key="4">
    <citation type="submission" date="2020-06" db="EMBL/GenBank/DDBJ databases">
        <authorList>
            <person name="Camacho E."/>
            <person name="Gonzalez-de la Fuente S."/>
            <person name="Rastrojo A."/>
            <person name="Peiro-Pastor R."/>
            <person name="Solana JC."/>
            <person name="Tabera L."/>
            <person name="Gamarro F."/>
            <person name="Carrasco-Ramiro F."/>
            <person name="Requena JM."/>
            <person name="Aguado B."/>
        </authorList>
    </citation>
    <scope>NUCLEOTIDE SEQUENCE</scope>
</reference>
<dbReference type="EMBL" id="CP029524">
    <property type="protein sequence ID" value="AYU79561.1"/>
    <property type="molecule type" value="Genomic_DNA"/>
</dbReference>
<dbReference type="Proteomes" id="UP000274082">
    <property type="component" value="Chromosome 25"/>
</dbReference>
<proteinExistence type="inferred from homology"/>
<reference evidence="7" key="2">
    <citation type="submission" date="2019-02" db="EMBL/GenBank/DDBJ databases">
        <title>FDA dAtabase for Regulatory Grade micrObial Sequences (FDA-ARGOS): Supporting development and validation of Infectious Disease Dx tests.</title>
        <authorList>
            <person name="Duncan R."/>
            <person name="Fisher C."/>
            <person name="Tallon L."/>
            <person name="Sadzewicz L."/>
            <person name="Sengamalay N."/>
            <person name="Ott S."/>
            <person name="Godinez A."/>
            <person name="Nagaraj S."/>
            <person name="Vavikolanu K."/>
            <person name="Vyas G."/>
            <person name="Nadendla S."/>
            <person name="Aluvathingal J."/>
            <person name="Sichtig H."/>
        </authorList>
    </citation>
    <scope>NUCLEOTIDE SEQUENCE [LARGE SCALE GENOMIC DNA]</scope>
    <source>
        <strain evidence="7">FDAARGOS_360</strain>
    </source>
</reference>
<dbReference type="InterPro" id="IPR004328">
    <property type="entry name" value="BRO1_dom"/>
</dbReference>
<dbReference type="PANTHER" id="PTHR23032:SF13">
    <property type="entry name" value="BRO1 DOMAIN-CONTAINING PROTEIN BROX"/>
    <property type="match status" value="1"/>
</dbReference>
<reference evidence="3 6" key="1">
    <citation type="journal article" date="2018" name="Sci. Rep.">
        <title>A complete Leishmania donovani reference genome identifies novel genetic variations associated with virulence.</title>
        <authorList>
            <person name="Lypaczewski P."/>
            <person name="Hoshizaki J."/>
            <person name="Zhang W.-W."/>
            <person name="McCall L.-I."/>
            <person name="Torcivia-Rodriguez J."/>
            <person name="Simonyan V."/>
            <person name="Kaur A."/>
            <person name="Dewar K."/>
            <person name="Matlashewski G."/>
        </authorList>
    </citation>
    <scope>NUCLEOTIDE SEQUENCE [LARGE SCALE GENOMIC DNA]</scope>
    <source>
        <strain evidence="3 6">LdCL</strain>
    </source>
</reference>
<feature type="domain" description="BRO1" evidence="2">
    <location>
        <begin position="12"/>
        <end position="404"/>
    </location>
</feature>
<evidence type="ECO:0000313" key="5">
    <source>
        <dbReference type="EMBL" id="TPP48824.1"/>
    </source>
</evidence>
<evidence type="ECO:0000313" key="6">
    <source>
        <dbReference type="Proteomes" id="UP000274082"/>
    </source>
</evidence>
<dbReference type="SMART" id="SM01041">
    <property type="entry name" value="BRO1"/>
    <property type="match status" value="1"/>
</dbReference>
<dbReference type="Pfam" id="PF03097">
    <property type="entry name" value="BRO1"/>
    <property type="match status" value="1"/>
</dbReference>
<evidence type="ECO:0000256" key="1">
    <source>
        <dbReference type="ARBA" id="ARBA00008901"/>
    </source>
</evidence>
<evidence type="ECO:0000313" key="4">
    <source>
        <dbReference type="EMBL" id="CAC5430801.1"/>
    </source>
</evidence>
<name>A0A3Q8ICM9_LEIDO</name>
<dbReference type="InterPro" id="IPR038499">
    <property type="entry name" value="BRO1_sf"/>
</dbReference>
<keyword evidence="6" id="KW-1185">Reference proteome</keyword>